<dbReference type="PANTHER" id="PTHR46927">
    <property type="entry name" value="AGAP005574-PA"/>
    <property type="match status" value="1"/>
</dbReference>
<reference evidence="8" key="2">
    <citation type="submission" date="2025-09" db="UniProtKB">
        <authorList>
            <consortium name="Ensembl"/>
        </authorList>
    </citation>
    <scope>IDENTIFICATION</scope>
</reference>
<dbReference type="Pfam" id="PF13472">
    <property type="entry name" value="Lipase_GDSL_2"/>
    <property type="match status" value="1"/>
</dbReference>
<dbReference type="Gene3D" id="6.20.210.20">
    <property type="entry name" value="THAP domain"/>
    <property type="match status" value="1"/>
</dbReference>
<keyword evidence="9" id="KW-1185">Reference proteome</keyword>
<dbReference type="SMART" id="SM00980">
    <property type="entry name" value="THAP"/>
    <property type="match status" value="1"/>
</dbReference>
<feature type="region of interest" description="Disordered" evidence="6">
    <location>
        <begin position="203"/>
        <end position="278"/>
    </location>
</feature>
<evidence type="ECO:0000256" key="3">
    <source>
        <dbReference type="ARBA" id="ARBA00022833"/>
    </source>
</evidence>
<dbReference type="SUPFAM" id="SSF52266">
    <property type="entry name" value="SGNH hydrolase"/>
    <property type="match status" value="1"/>
</dbReference>
<feature type="domain" description="THAP-type" evidence="7">
    <location>
        <begin position="1"/>
        <end position="95"/>
    </location>
</feature>
<name>A0A9J7XJJ3_CYPCA</name>
<dbReference type="GeneTree" id="ENSGT01140000282616"/>
<dbReference type="InterPro" id="IPR038441">
    <property type="entry name" value="THAP_Znf_sf"/>
</dbReference>
<evidence type="ECO:0000259" key="7">
    <source>
        <dbReference type="PROSITE" id="PS50950"/>
    </source>
</evidence>
<dbReference type="GO" id="GO:0008270">
    <property type="term" value="F:zinc ion binding"/>
    <property type="evidence" value="ECO:0007669"/>
    <property type="project" value="UniProtKB-KW"/>
</dbReference>
<evidence type="ECO:0000313" key="8">
    <source>
        <dbReference type="Ensembl" id="ENSCCRP00000106556.1"/>
    </source>
</evidence>
<keyword evidence="1" id="KW-0479">Metal-binding</keyword>
<protein>
    <recommendedName>
        <fullName evidence="7">THAP-type domain-containing protein</fullName>
    </recommendedName>
</protein>
<sequence length="461" mass="51655">MVNYCVCAGCKNSTQTGHRVHGFPMKDKATLRQWVQFVRVRWANFSMTSITTNSKICSTHFREEDYDPGDIRMVSLGLKRLSYVQLIPTTVPSVHTHLSACPAPRPRSTNIGATRRKRELAKMLTDASMQETADSVGAMIDDPLPSSSTCDTVTQCNLKPPGMSHGDDTFELHSVQLELEAVEKQIRVLEQRQAQLRERRAALETSRADAHKSRVSIQRAANSPTTSTPCVSLHRPGAPRTRSAQMSFTPAPGHHGPWVHPQRRTRARPRATTSPPPVFEISTRNRFSPLRETERDAVIVGDSIVRHVRATLAEGKVHTQCFPGACVLDVSAQIPAILKADESPRAVVLHAGVNDTTQRQTETLKRDFRSLNETVRSTMPAATIIVSGPLPTYRRGHERFSRLFALNEWLLSWCKEQKLVFVNNWNLFWERPRLFRADGLHPSRVGAGLLSDNISRTLRSI</sequence>
<dbReference type="Gene3D" id="3.40.50.12690">
    <property type="match status" value="1"/>
</dbReference>
<dbReference type="InterPro" id="IPR006612">
    <property type="entry name" value="THAP_Znf"/>
</dbReference>
<dbReference type="Pfam" id="PF05485">
    <property type="entry name" value="THAP"/>
    <property type="match status" value="1"/>
</dbReference>
<dbReference type="AlphaFoldDB" id="A0A9J7XJJ3"/>
<organism evidence="8 9">
    <name type="scientific">Cyprinus carpio carpio</name>
    <dbReference type="NCBI Taxonomy" id="630221"/>
    <lineage>
        <taxon>Eukaryota</taxon>
        <taxon>Metazoa</taxon>
        <taxon>Chordata</taxon>
        <taxon>Craniata</taxon>
        <taxon>Vertebrata</taxon>
        <taxon>Euteleostomi</taxon>
        <taxon>Actinopterygii</taxon>
        <taxon>Neopterygii</taxon>
        <taxon>Teleostei</taxon>
        <taxon>Ostariophysi</taxon>
        <taxon>Cypriniformes</taxon>
        <taxon>Cyprinidae</taxon>
        <taxon>Cyprininae</taxon>
        <taxon>Cyprinus</taxon>
    </lineage>
</organism>
<dbReference type="InterPro" id="IPR013830">
    <property type="entry name" value="SGNH_hydro"/>
</dbReference>
<dbReference type="CDD" id="cd00229">
    <property type="entry name" value="SGNH_hydrolase"/>
    <property type="match status" value="1"/>
</dbReference>
<dbReference type="InterPro" id="IPR052224">
    <property type="entry name" value="THAP_domain_protein"/>
</dbReference>
<keyword evidence="4 5" id="KW-0238">DNA-binding</keyword>
<dbReference type="Proteomes" id="UP001108240">
    <property type="component" value="Unplaced"/>
</dbReference>
<dbReference type="SUPFAM" id="SSF57716">
    <property type="entry name" value="Glucocorticoid receptor-like (DNA-binding domain)"/>
    <property type="match status" value="1"/>
</dbReference>
<evidence type="ECO:0000256" key="2">
    <source>
        <dbReference type="ARBA" id="ARBA00022771"/>
    </source>
</evidence>
<feature type="compositionally biased region" description="Polar residues" evidence="6">
    <location>
        <begin position="215"/>
        <end position="230"/>
    </location>
</feature>
<dbReference type="GO" id="GO:0003677">
    <property type="term" value="F:DNA binding"/>
    <property type="evidence" value="ECO:0007669"/>
    <property type="project" value="UniProtKB-UniRule"/>
</dbReference>
<evidence type="ECO:0000256" key="1">
    <source>
        <dbReference type="ARBA" id="ARBA00022723"/>
    </source>
</evidence>
<keyword evidence="3" id="KW-0862">Zinc</keyword>
<evidence type="ECO:0000313" key="9">
    <source>
        <dbReference type="Proteomes" id="UP001108240"/>
    </source>
</evidence>
<dbReference type="PANTHER" id="PTHR46927:SF3">
    <property type="entry name" value="THAP-TYPE DOMAIN-CONTAINING PROTEIN"/>
    <property type="match status" value="1"/>
</dbReference>
<proteinExistence type="predicted"/>
<dbReference type="Gene3D" id="3.40.50.12700">
    <property type="match status" value="1"/>
</dbReference>
<keyword evidence="2 5" id="KW-0863">Zinc-finger</keyword>
<feature type="compositionally biased region" description="Basic and acidic residues" evidence="6">
    <location>
        <begin position="203"/>
        <end position="212"/>
    </location>
</feature>
<evidence type="ECO:0000256" key="4">
    <source>
        <dbReference type="ARBA" id="ARBA00023125"/>
    </source>
</evidence>
<accession>A0A9J7XJJ3</accession>
<evidence type="ECO:0000256" key="6">
    <source>
        <dbReference type="SAM" id="MobiDB-lite"/>
    </source>
</evidence>
<evidence type="ECO:0000256" key="5">
    <source>
        <dbReference type="PROSITE-ProRule" id="PRU00309"/>
    </source>
</evidence>
<dbReference type="PROSITE" id="PS50950">
    <property type="entry name" value="ZF_THAP"/>
    <property type="match status" value="1"/>
</dbReference>
<reference evidence="8" key="1">
    <citation type="submission" date="2025-08" db="UniProtKB">
        <authorList>
            <consortium name="Ensembl"/>
        </authorList>
    </citation>
    <scope>IDENTIFICATION</scope>
</reference>
<dbReference type="Ensembl" id="ENSCCRT00000127052.1">
    <property type="protein sequence ID" value="ENSCCRP00000106556.1"/>
    <property type="gene ID" value="ENSCCRG00000061835.1"/>
</dbReference>